<accession>A0AA41WZE4</accession>
<comment type="caution">
    <text evidence="2">The sequence shown here is derived from an EMBL/GenBank/DDBJ whole genome shotgun (WGS) entry which is preliminary data.</text>
</comment>
<evidence type="ECO:0000313" key="3">
    <source>
        <dbReference type="Proteomes" id="UP001162793"/>
    </source>
</evidence>
<protein>
    <submittedName>
        <fullName evidence="2">Uncharacterized protein</fullName>
    </submittedName>
</protein>
<keyword evidence="3" id="KW-1185">Reference proteome</keyword>
<organism evidence="2 3">
    <name type="scientific">Ralstonia chuxiongensis</name>
    <dbReference type="NCBI Taxonomy" id="2957504"/>
    <lineage>
        <taxon>Bacteria</taxon>
        <taxon>Pseudomonadati</taxon>
        <taxon>Pseudomonadota</taxon>
        <taxon>Betaproteobacteria</taxon>
        <taxon>Burkholderiales</taxon>
        <taxon>Burkholderiaceae</taxon>
        <taxon>Ralstonia</taxon>
    </lineage>
</organism>
<dbReference type="EMBL" id="JAMYWC010000005">
    <property type="protein sequence ID" value="MCP1174365.1"/>
    <property type="molecule type" value="Genomic_DNA"/>
</dbReference>
<reference evidence="3" key="1">
    <citation type="journal article" date="2023" name="Front. Microbiol.">
        <title>Ralstonia chuxiongensis sp. nov., Ralstonia mojiangensis sp. nov., and Ralstonia soli sp. nov., isolated from tobacco fields, are three novel species in the family Burkholderiaceae.</title>
        <authorList>
            <person name="Lu C.H."/>
            <person name="Zhang Y.Y."/>
            <person name="Jiang N."/>
            <person name="Chen W."/>
            <person name="Shao X."/>
            <person name="Zhao Z.M."/>
            <person name="Lu W.L."/>
            <person name="Hu X."/>
            <person name="Xi Y.X."/>
            <person name="Zou S.Y."/>
            <person name="Wei Q.J."/>
            <person name="Lin Z.L."/>
            <person name="Gong L."/>
            <person name="Gai X.T."/>
            <person name="Zhang L.Q."/>
            <person name="Li J.Y."/>
            <person name="Jin Y."/>
            <person name="Xia Z.Y."/>
        </authorList>
    </citation>
    <scope>NUCLEOTIDE SEQUENCE [LARGE SCALE GENOMIC DNA]</scope>
    <source>
        <strain evidence="3">21YRMH01-3</strain>
    </source>
</reference>
<gene>
    <name evidence="2" type="ORF">NKG59_18535</name>
</gene>
<feature type="region of interest" description="Disordered" evidence="1">
    <location>
        <begin position="122"/>
        <end position="158"/>
    </location>
</feature>
<dbReference type="Proteomes" id="UP001162793">
    <property type="component" value="Unassembled WGS sequence"/>
</dbReference>
<evidence type="ECO:0000313" key="2">
    <source>
        <dbReference type="EMBL" id="MCP1174365.1"/>
    </source>
</evidence>
<evidence type="ECO:0000256" key="1">
    <source>
        <dbReference type="SAM" id="MobiDB-lite"/>
    </source>
</evidence>
<sequence length="158" mass="17092">MDLRARRVEKLRQMVNDAGGPAAFARLHEGVNPTYVSQLLNGAAPFGDRAVEKMEKLIGLPAGTFDAGEADPDTQLAERDRVIAELRQQLAASRAREARAVKLLTEAASLLVDTDVVALDPAGTKSRRFEEAPAEVAEPSDYGYPPLPKAKAQRKRAS</sequence>
<dbReference type="RefSeq" id="WP_253539825.1">
    <property type="nucleotide sequence ID" value="NZ_JAMYWC010000005.1"/>
</dbReference>
<dbReference type="AlphaFoldDB" id="A0AA41WZE4"/>
<name>A0AA41WZE4_9RALS</name>
<proteinExistence type="predicted"/>